<feature type="signal peptide" evidence="3">
    <location>
        <begin position="1"/>
        <end position="18"/>
    </location>
</feature>
<feature type="domain" description="GGDEF" evidence="4">
    <location>
        <begin position="372"/>
        <end position="504"/>
    </location>
</feature>
<evidence type="ECO:0000313" key="6">
    <source>
        <dbReference type="Proteomes" id="UP000248724"/>
    </source>
</evidence>
<dbReference type="Gene3D" id="3.30.70.270">
    <property type="match status" value="1"/>
</dbReference>
<name>A0A2W5Z4U0_9BACT</name>
<reference evidence="5 6" key="1">
    <citation type="journal article" date="2017" name="Nature">
        <title>Atmospheric trace gases support primary production in Antarctic desert surface soil.</title>
        <authorList>
            <person name="Ji M."/>
            <person name="Greening C."/>
            <person name="Vanwonterghem I."/>
            <person name="Carere C.R."/>
            <person name="Bay S.K."/>
            <person name="Steen J.A."/>
            <person name="Montgomery K."/>
            <person name="Lines T."/>
            <person name="Beardall J."/>
            <person name="van Dorst J."/>
            <person name="Snape I."/>
            <person name="Stott M.B."/>
            <person name="Hugenholtz P."/>
            <person name="Ferrari B.C."/>
        </authorList>
    </citation>
    <scope>NUCLEOTIDE SEQUENCE [LARGE SCALE GENOMIC DNA]</scope>
    <source>
        <strain evidence="5">RRmetagenome_bin12</strain>
    </source>
</reference>
<dbReference type="InterPro" id="IPR029016">
    <property type="entry name" value="GAF-like_dom_sf"/>
</dbReference>
<dbReference type="Pfam" id="PF00990">
    <property type="entry name" value="GGDEF"/>
    <property type="match status" value="1"/>
</dbReference>
<dbReference type="NCBIfam" id="TIGR00254">
    <property type="entry name" value="GGDEF"/>
    <property type="match status" value="1"/>
</dbReference>
<dbReference type="Proteomes" id="UP000248724">
    <property type="component" value="Unassembled WGS sequence"/>
</dbReference>
<feature type="transmembrane region" description="Helical" evidence="2">
    <location>
        <begin position="128"/>
        <end position="146"/>
    </location>
</feature>
<comment type="caution">
    <text evidence="5">The sequence shown here is derived from an EMBL/GenBank/DDBJ whole genome shotgun (WGS) entry which is preliminary data.</text>
</comment>
<keyword evidence="2" id="KW-0472">Membrane</keyword>
<keyword evidence="1" id="KW-0175">Coiled coil</keyword>
<dbReference type="AlphaFoldDB" id="A0A2W5Z4U0"/>
<evidence type="ECO:0000313" key="5">
    <source>
        <dbReference type="EMBL" id="PZR77855.1"/>
    </source>
</evidence>
<dbReference type="PANTHER" id="PTHR45138">
    <property type="entry name" value="REGULATORY COMPONENTS OF SENSORY TRANSDUCTION SYSTEM"/>
    <property type="match status" value="1"/>
</dbReference>
<keyword evidence="3" id="KW-0732">Signal</keyword>
<feature type="transmembrane region" description="Helical" evidence="2">
    <location>
        <begin position="53"/>
        <end position="75"/>
    </location>
</feature>
<dbReference type="Gene3D" id="3.30.450.40">
    <property type="match status" value="1"/>
</dbReference>
<evidence type="ECO:0000259" key="4">
    <source>
        <dbReference type="PROSITE" id="PS50887"/>
    </source>
</evidence>
<protein>
    <recommendedName>
        <fullName evidence="4">GGDEF domain-containing protein</fullName>
    </recommendedName>
</protein>
<proteinExistence type="predicted"/>
<evidence type="ECO:0000256" key="1">
    <source>
        <dbReference type="SAM" id="Coils"/>
    </source>
</evidence>
<dbReference type="InterPro" id="IPR000160">
    <property type="entry name" value="GGDEF_dom"/>
</dbReference>
<dbReference type="FunFam" id="3.30.70.270:FF:000001">
    <property type="entry name" value="Diguanylate cyclase domain protein"/>
    <property type="match status" value="1"/>
</dbReference>
<organism evidence="5 6">
    <name type="scientific">Candidatus Aeolococcus gillhamiae</name>
    <dbReference type="NCBI Taxonomy" id="3127015"/>
    <lineage>
        <taxon>Bacteria</taxon>
        <taxon>Bacillati</taxon>
        <taxon>Candidatus Dormiibacterota</taxon>
        <taxon>Candidatus Dormibacteria</taxon>
        <taxon>Candidatus Aeolococcales</taxon>
        <taxon>Candidatus Aeolococcaceae</taxon>
        <taxon>Candidatus Aeolococcus</taxon>
    </lineage>
</organism>
<dbReference type="SUPFAM" id="SSF55781">
    <property type="entry name" value="GAF domain-like"/>
    <property type="match status" value="1"/>
</dbReference>
<dbReference type="InterPro" id="IPR050469">
    <property type="entry name" value="Diguanylate_Cyclase"/>
</dbReference>
<dbReference type="GO" id="GO:0052621">
    <property type="term" value="F:diguanylate cyclase activity"/>
    <property type="evidence" value="ECO:0007669"/>
    <property type="project" value="TreeGrafter"/>
</dbReference>
<dbReference type="SUPFAM" id="SSF55073">
    <property type="entry name" value="Nucleotide cyclase"/>
    <property type="match status" value="1"/>
</dbReference>
<gene>
    <name evidence="5" type="ORF">DLM65_14780</name>
</gene>
<dbReference type="Pfam" id="PF13185">
    <property type="entry name" value="GAF_2"/>
    <property type="match status" value="1"/>
</dbReference>
<dbReference type="InterPro" id="IPR043128">
    <property type="entry name" value="Rev_trsase/Diguanyl_cyclase"/>
</dbReference>
<accession>A0A2W5Z4U0</accession>
<evidence type="ECO:0000256" key="2">
    <source>
        <dbReference type="SAM" id="Phobius"/>
    </source>
</evidence>
<dbReference type="PROSITE" id="PS50887">
    <property type="entry name" value="GGDEF"/>
    <property type="match status" value="1"/>
</dbReference>
<dbReference type="InterPro" id="IPR029787">
    <property type="entry name" value="Nucleotide_cyclase"/>
</dbReference>
<dbReference type="CDD" id="cd01949">
    <property type="entry name" value="GGDEF"/>
    <property type="match status" value="1"/>
</dbReference>
<dbReference type="InterPro" id="IPR003018">
    <property type="entry name" value="GAF"/>
</dbReference>
<keyword evidence="2" id="KW-1133">Transmembrane helix</keyword>
<feature type="coiled-coil region" evidence="1">
    <location>
        <begin position="318"/>
        <end position="370"/>
    </location>
</feature>
<keyword evidence="2" id="KW-0812">Transmembrane</keyword>
<dbReference type="SMART" id="SM00267">
    <property type="entry name" value="GGDEF"/>
    <property type="match status" value="1"/>
</dbReference>
<feature type="transmembrane region" description="Helical" evidence="2">
    <location>
        <begin position="99"/>
        <end position="121"/>
    </location>
</feature>
<dbReference type="EMBL" id="QHBU01000281">
    <property type="protein sequence ID" value="PZR77855.1"/>
    <property type="molecule type" value="Genomic_DNA"/>
</dbReference>
<sequence length="508" mass="54411">MLALAAALARLLSLSLPAAQRGGEIGLGIGLAVYAVAASRVSRHDWMDGDLAVIGRGLILGVIAALMVGLAAGHFDRLDVVTVLLFTAVQLSAPPRARAWAVLAATVLVDGAFAAVWLHWLQSDVPTLLFAIAFMTALQLIVIAQAKAAGASAESDKLRNSAHAATAERVGTAIDVLGVTRAVLETSRESYPMVTHAAVLLYDAVADRLRPLSLYLGPDGVGTLDADNLDFTLAPGEGLAGRIFSASRPMLWPTAYDVHMAQSNLGEQVREQVLELRRGVPLCAIGAPLIIEDEVIGVYVLTSHRQELVWGEEEIPVVSALAGEAARAIERARRYERELDQAHLDSITGLANHRQLTRTLDQEVARARRRTTPLGVVFCDLDRFKAVNDTYGHAAGDRVLTILAQVFHDLLRREDSAARYGGDEFVCVLPGADDVEASAVGLRISTSFEVRVREDAELTRAGVTISCGVAIFPDDADDVDGLLQHADAAMRRVKAGHRAGMAEGWRAR</sequence>
<feature type="chain" id="PRO_5016100213" description="GGDEF domain-containing protein" evidence="3">
    <location>
        <begin position="19"/>
        <end position="508"/>
    </location>
</feature>
<evidence type="ECO:0000256" key="3">
    <source>
        <dbReference type="SAM" id="SignalP"/>
    </source>
</evidence>
<dbReference type="PANTHER" id="PTHR45138:SF9">
    <property type="entry name" value="DIGUANYLATE CYCLASE DGCM-RELATED"/>
    <property type="match status" value="1"/>
</dbReference>
<dbReference type="SMART" id="SM00065">
    <property type="entry name" value="GAF"/>
    <property type="match status" value="1"/>
</dbReference>